<name>A0A8H7VY09_9FUNG</name>
<evidence type="ECO:0000256" key="1">
    <source>
        <dbReference type="ARBA" id="ARBA00004123"/>
    </source>
</evidence>
<dbReference type="GO" id="GO:0006260">
    <property type="term" value="P:DNA replication"/>
    <property type="evidence" value="ECO:0007669"/>
    <property type="project" value="TreeGrafter"/>
</dbReference>
<proteinExistence type="predicted"/>
<dbReference type="GO" id="GO:0005662">
    <property type="term" value="C:DNA replication factor A complex"/>
    <property type="evidence" value="ECO:0007669"/>
    <property type="project" value="TreeGrafter"/>
</dbReference>
<dbReference type="GO" id="GO:0000724">
    <property type="term" value="P:double-strand break repair via homologous recombination"/>
    <property type="evidence" value="ECO:0007669"/>
    <property type="project" value="TreeGrafter"/>
</dbReference>
<dbReference type="InterPro" id="IPR040260">
    <property type="entry name" value="RFA2-like"/>
</dbReference>
<evidence type="ECO:0000256" key="3">
    <source>
        <dbReference type="ARBA" id="ARBA00023242"/>
    </source>
</evidence>
<keyword evidence="5" id="KW-1185">Reference proteome</keyword>
<keyword evidence="3" id="KW-0539">Nucleus</keyword>
<accession>A0A8H7VY09</accession>
<dbReference type="SUPFAM" id="SSF50249">
    <property type="entry name" value="Nucleic acid-binding proteins"/>
    <property type="match status" value="1"/>
</dbReference>
<comment type="subcellular location">
    <subcellularLocation>
        <location evidence="1">Nucleus</location>
    </subcellularLocation>
</comment>
<dbReference type="PANTHER" id="PTHR13989:SF16">
    <property type="entry name" value="REPLICATION PROTEIN A2"/>
    <property type="match status" value="1"/>
</dbReference>
<evidence type="ECO:0008006" key="6">
    <source>
        <dbReference type="Google" id="ProtNLM"/>
    </source>
</evidence>
<dbReference type="Gene3D" id="1.10.10.10">
    <property type="entry name" value="Winged helix-like DNA-binding domain superfamily/Winged helix DNA-binding domain"/>
    <property type="match status" value="1"/>
</dbReference>
<organism evidence="4 5">
    <name type="scientific">Thamnidium elegans</name>
    <dbReference type="NCBI Taxonomy" id="101142"/>
    <lineage>
        <taxon>Eukaryota</taxon>
        <taxon>Fungi</taxon>
        <taxon>Fungi incertae sedis</taxon>
        <taxon>Mucoromycota</taxon>
        <taxon>Mucoromycotina</taxon>
        <taxon>Mucoromycetes</taxon>
        <taxon>Mucorales</taxon>
        <taxon>Mucorineae</taxon>
        <taxon>Mucoraceae</taxon>
        <taxon>Thamnidium</taxon>
    </lineage>
</organism>
<evidence type="ECO:0000256" key="2">
    <source>
        <dbReference type="ARBA" id="ARBA00023125"/>
    </source>
</evidence>
<dbReference type="Proteomes" id="UP000613177">
    <property type="component" value="Unassembled WGS sequence"/>
</dbReference>
<reference evidence="4" key="1">
    <citation type="submission" date="2021-01" db="EMBL/GenBank/DDBJ databases">
        <title>Metabolic potential, ecology and presence of endohyphal bacteria is reflected in genomic diversity of Mucoromycotina.</title>
        <authorList>
            <person name="Muszewska A."/>
            <person name="Okrasinska A."/>
            <person name="Steczkiewicz K."/>
            <person name="Drgas O."/>
            <person name="Orlowska M."/>
            <person name="Perlinska-Lenart U."/>
            <person name="Aleksandrzak-Piekarczyk T."/>
            <person name="Szatraj K."/>
            <person name="Zielenkiewicz U."/>
            <person name="Pilsyk S."/>
            <person name="Malc E."/>
            <person name="Mieczkowski P."/>
            <person name="Kruszewska J.S."/>
            <person name="Biernat P."/>
            <person name="Pawlowska J."/>
        </authorList>
    </citation>
    <scope>NUCLEOTIDE SEQUENCE</scope>
    <source>
        <strain evidence="4">WA0000018081</strain>
    </source>
</reference>
<dbReference type="AlphaFoldDB" id="A0A8H7VY09"/>
<dbReference type="GO" id="GO:0006289">
    <property type="term" value="P:nucleotide-excision repair"/>
    <property type="evidence" value="ECO:0007669"/>
    <property type="project" value="TreeGrafter"/>
</dbReference>
<dbReference type="EMBL" id="JAEPRE010000156">
    <property type="protein sequence ID" value="KAG2231324.1"/>
    <property type="molecule type" value="Genomic_DNA"/>
</dbReference>
<protein>
    <recommendedName>
        <fullName evidence="6">Replication protein A 32 kDa subunit</fullName>
    </recommendedName>
</protein>
<dbReference type="InterPro" id="IPR012340">
    <property type="entry name" value="NA-bd_OB-fold"/>
</dbReference>
<comment type="caution">
    <text evidence="4">The sequence shown here is derived from an EMBL/GenBank/DDBJ whole genome shotgun (WGS) entry which is preliminary data.</text>
</comment>
<gene>
    <name evidence="4" type="ORF">INT48_001260</name>
</gene>
<dbReference type="GO" id="GO:0035861">
    <property type="term" value="C:site of double-strand break"/>
    <property type="evidence" value="ECO:0007669"/>
    <property type="project" value="TreeGrafter"/>
</dbReference>
<dbReference type="PANTHER" id="PTHR13989">
    <property type="entry name" value="REPLICATION PROTEIN A-RELATED"/>
    <property type="match status" value="1"/>
</dbReference>
<evidence type="ECO:0000313" key="5">
    <source>
        <dbReference type="Proteomes" id="UP000613177"/>
    </source>
</evidence>
<sequence length="218" mass="24777">MEGMCSRNIFVLISRRQKNKERFIGTIRPITILQAKRAQIIDDITHIIDREEINNVALIGVVRSITKSEMYVNYIIDDGTGVITVRKFGILDTEDTEIHGRLRSFNNQNINIAANGVSAIQGYNQITFHLLDCIHTHLSKNRTRTMNELNINEDNADVANVKKAILECSSTESGAYIHSIIVYLNDRMVESDIMEVINDLLNRGDVTCTKDDYHLKLV</sequence>
<dbReference type="GO" id="GO:0003697">
    <property type="term" value="F:single-stranded DNA binding"/>
    <property type="evidence" value="ECO:0007669"/>
    <property type="project" value="TreeGrafter"/>
</dbReference>
<dbReference type="Gene3D" id="2.40.50.140">
    <property type="entry name" value="Nucleic acid-binding proteins"/>
    <property type="match status" value="1"/>
</dbReference>
<dbReference type="GO" id="GO:0000781">
    <property type="term" value="C:chromosome, telomeric region"/>
    <property type="evidence" value="ECO:0007669"/>
    <property type="project" value="TreeGrafter"/>
</dbReference>
<evidence type="ECO:0000313" key="4">
    <source>
        <dbReference type="EMBL" id="KAG2231324.1"/>
    </source>
</evidence>
<keyword evidence="2" id="KW-0238">DNA-binding</keyword>
<dbReference type="InterPro" id="IPR036388">
    <property type="entry name" value="WH-like_DNA-bd_sf"/>
</dbReference>